<name>A0A1T5MLW4_9BACT</name>
<gene>
    <name evidence="2" type="ORF">SAMN05660236_5720</name>
</gene>
<dbReference type="AlphaFoldDB" id="A0A1T5MLW4"/>
<keyword evidence="1" id="KW-0812">Transmembrane</keyword>
<accession>A0A1T5MLW4</accession>
<keyword evidence="1" id="KW-1133">Transmembrane helix</keyword>
<proteinExistence type="predicted"/>
<organism evidence="2 3">
    <name type="scientific">Ohtaekwangia koreensis</name>
    <dbReference type="NCBI Taxonomy" id="688867"/>
    <lineage>
        <taxon>Bacteria</taxon>
        <taxon>Pseudomonadati</taxon>
        <taxon>Bacteroidota</taxon>
        <taxon>Cytophagia</taxon>
        <taxon>Cytophagales</taxon>
        <taxon>Fulvivirgaceae</taxon>
        <taxon>Ohtaekwangia</taxon>
    </lineage>
</organism>
<feature type="transmembrane region" description="Helical" evidence="1">
    <location>
        <begin position="48"/>
        <end position="70"/>
    </location>
</feature>
<reference evidence="2 3" key="1">
    <citation type="submission" date="2017-02" db="EMBL/GenBank/DDBJ databases">
        <authorList>
            <person name="Peterson S.W."/>
        </authorList>
    </citation>
    <scope>NUCLEOTIDE SEQUENCE [LARGE SCALE GENOMIC DNA]</scope>
    <source>
        <strain evidence="2 3">DSM 25262</strain>
    </source>
</reference>
<protein>
    <submittedName>
        <fullName evidence="2">Uncharacterized protein</fullName>
    </submittedName>
</protein>
<dbReference type="STRING" id="688867.SAMN05660236_5720"/>
<evidence type="ECO:0000313" key="2">
    <source>
        <dbReference type="EMBL" id="SKC88888.1"/>
    </source>
</evidence>
<keyword evidence="3" id="KW-1185">Reference proteome</keyword>
<dbReference type="Proteomes" id="UP000190961">
    <property type="component" value="Unassembled WGS sequence"/>
</dbReference>
<dbReference type="RefSeq" id="WP_079690216.1">
    <property type="nucleotide sequence ID" value="NZ_FUZU01000005.1"/>
</dbReference>
<sequence>MGHKRVRLDTLDTFIHYSLAIYFGLPILIFAVYFMLAKLDILGNKPDIDILSVIIPALMLGPIALIIYIIQHEKLKFQFIRTTLDVEASKKLIQDIVIEFKWTVRSFKNNEYTIKTNPGFVNQSWGQHITIRLVKGGLLVNSIFDTNKGSWLITFGSNQKNIKEIKRAIKVRIVNQTNNF</sequence>
<evidence type="ECO:0000313" key="3">
    <source>
        <dbReference type="Proteomes" id="UP000190961"/>
    </source>
</evidence>
<evidence type="ECO:0000256" key="1">
    <source>
        <dbReference type="SAM" id="Phobius"/>
    </source>
</evidence>
<keyword evidence="1" id="KW-0472">Membrane</keyword>
<dbReference type="OrthoDB" id="771329at2"/>
<dbReference type="EMBL" id="FUZU01000005">
    <property type="protein sequence ID" value="SKC88888.1"/>
    <property type="molecule type" value="Genomic_DNA"/>
</dbReference>
<feature type="transmembrane region" description="Helical" evidence="1">
    <location>
        <begin position="14"/>
        <end position="36"/>
    </location>
</feature>